<dbReference type="EMBL" id="RJJE01000009">
    <property type="protein sequence ID" value="RNI30333.1"/>
    <property type="molecule type" value="Genomic_DNA"/>
</dbReference>
<evidence type="ECO:0000313" key="4">
    <source>
        <dbReference type="Proteomes" id="UP000271010"/>
    </source>
</evidence>
<name>A0A3M9MZL1_9BACT</name>
<dbReference type="RefSeq" id="WP_123133409.1">
    <property type="nucleotide sequence ID" value="NZ_RJJE01000009.1"/>
</dbReference>
<dbReference type="OrthoDB" id="9810200at2"/>
<feature type="domain" description="Aerotolerance regulator N-terminal" evidence="2">
    <location>
        <begin position="3"/>
        <end position="69"/>
    </location>
</feature>
<organism evidence="3 4">
    <name type="scientific">Rufibacter immobilis</name>
    <dbReference type="NCBI Taxonomy" id="1348778"/>
    <lineage>
        <taxon>Bacteria</taxon>
        <taxon>Pseudomonadati</taxon>
        <taxon>Bacteroidota</taxon>
        <taxon>Cytophagia</taxon>
        <taxon>Cytophagales</taxon>
        <taxon>Hymenobacteraceae</taxon>
        <taxon>Rufibacter</taxon>
    </lineage>
</organism>
<reference evidence="3 4" key="1">
    <citation type="submission" date="2018-11" db="EMBL/GenBank/DDBJ databases">
        <title>Rufibacter latericius sp. nov., isolated from water in Baiyang Lake.</title>
        <authorList>
            <person name="Yang Y."/>
        </authorList>
    </citation>
    <scope>NUCLEOTIDE SEQUENCE [LARGE SCALE GENOMIC DNA]</scope>
    <source>
        <strain evidence="3 4">MCC P1</strain>
    </source>
</reference>
<feature type="transmembrane region" description="Helical" evidence="1">
    <location>
        <begin position="6"/>
        <end position="25"/>
    </location>
</feature>
<keyword evidence="4" id="KW-1185">Reference proteome</keyword>
<dbReference type="InterPro" id="IPR024163">
    <property type="entry name" value="Aerotolerance_reg_N"/>
</dbReference>
<feature type="transmembrane region" description="Helical" evidence="1">
    <location>
        <begin position="50"/>
        <end position="75"/>
    </location>
</feature>
<gene>
    <name evidence="3" type="ORF">EFA69_12690</name>
</gene>
<dbReference type="Pfam" id="PF07584">
    <property type="entry name" value="BatA"/>
    <property type="match status" value="1"/>
</dbReference>
<evidence type="ECO:0000313" key="3">
    <source>
        <dbReference type="EMBL" id="RNI30333.1"/>
    </source>
</evidence>
<keyword evidence="1" id="KW-0472">Membrane</keyword>
<keyword evidence="1" id="KW-0812">Transmembrane</keyword>
<proteinExistence type="predicted"/>
<comment type="caution">
    <text evidence="3">The sequence shown here is derived from an EMBL/GenBank/DDBJ whole genome shotgun (WGS) entry which is preliminary data.</text>
</comment>
<dbReference type="AlphaFoldDB" id="A0A3M9MZL1"/>
<evidence type="ECO:0000259" key="2">
    <source>
        <dbReference type="Pfam" id="PF07584"/>
    </source>
</evidence>
<protein>
    <recommendedName>
        <fullName evidence="2">Aerotolerance regulator N-terminal domain-containing protein</fullName>
    </recommendedName>
</protein>
<accession>A0A3M9MZL1</accession>
<dbReference type="Proteomes" id="UP000271010">
    <property type="component" value="Unassembled WGS sequence"/>
</dbReference>
<dbReference type="PANTHER" id="PTHR37464">
    <property type="entry name" value="BLL2463 PROTEIN"/>
    <property type="match status" value="1"/>
</dbReference>
<keyword evidence="1" id="KW-1133">Transmembrane helix</keyword>
<dbReference type="PANTHER" id="PTHR37464:SF1">
    <property type="entry name" value="BLL2463 PROTEIN"/>
    <property type="match status" value="1"/>
</dbReference>
<sequence>MLPLLVGTAVAAVTLFIIHFFGLRLRQTLEFPHLQFLSVLISRTRSVRKIYNYFLLFLRLLFIASALGAFIFYLVQGNRGQISTGVKATVLIDTSWSMQSSSSEKASTKLTLAAKDYKELQALQSPYDTGVSDNKNYDETLSNHLSLSSSAADLLEQEDMINRTSHTYIFSDFQRSVFTETNLKKLSRKRHYTLVSYVNENTSNLYVDSVWLDQPTLFPNSLANVFVQVAGSMLTEGISVKITASEDNSLLGTTQVLVEPGKKAIARFKIPLTVGAEKQIIFSVEDAATPFDNNFYVVLPKPTAVGIKIDEAISTRHPVIQAYATEPSFTITKGRAQEAKLWVYEIPSTGVGLSTVAAIKAWLDDGRSLVLLPNASAANSTIAFLDQLGLKGIREESNQIDAKALKEPDLSDAFFSQIFEKEVKNMRMPNVKPLLRWESAYHTILKFEDATPFLSTFRIGNGQVHLFASPLTSNSSFISHPLFVPVLYQLALTTSAAPIVLSHAPQNGTITIPIVPKDVANQQVALYNNGQTYIPDQKIFQNQLQMTLPKEISKPGFYTVTVAGKEVPSIALNIPRVESKLEGYTVGELKEILAEYGNKVNVLEADEKISLQKQLQMEGTSSSLWKYCLILCFMCLIGEAVILSTKKSGSSI</sequence>
<evidence type="ECO:0000256" key="1">
    <source>
        <dbReference type="SAM" id="Phobius"/>
    </source>
</evidence>